<evidence type="ECO:0000256" key="3">
    <source>
        <dbReference type="ARBA" id="ARBA00022737"/>
    </source>
</evidence>
<dbReference type="InterPro" id="IPR011990">
    <property type="entry name" value="TPR-like_helical_dom_sf"/>
</dbReference>
<reference evidence="5" key="1">
    <citation type="submission" date="2022-06" db="EMBL/GenBank/DDBJ databases">
        <title>Sneathiella actinostolidae sp. nov., isolated from a sea anemonein the Western Pacific Ocean.</title>
        <authorList>
            <person name="Wei M.J."/>
        </authorList>
    </citation>
    <scope>NUCLEOTIDE SEQUENCE</scope>
    <source>
        <strain evidence="5">PHK-P5</strain>
    </source>
</reference>
<evidence type="ECO:0000256" key="1">
    <source>
        <dbReference type="ARBA" id="ARBA00005857"/>
    </source>
</evidence>
<organism evidence="5 6">
    <name type="scientific">Sneathiella marina</name>
    <dbReference type="NCBI Taxonomy" id="2950108"/>
    <lineage>
        <taxon>Bacteria</taxon>
        <taxon>Pseudomonadati</taxon>
        <taxon>Pseudomonadota</taxon>
        <taxon>Alphaproteobacteria</taxon>
        <taxon>Sneathiellales</taxon>
        <taxon>Sneathiellaceae</taxon>
        <taxon>Sneathiella</taxon>
    </lineage>
</organism>
<evidence type="ECO:0000313" key="6">
    <source>
        <dbReference type="Proteomes" id="UP001056291"/>
    </source>
</evidence>
<gene>
    <name evidence="5" type="ORF">NBZ79_15630</name>
</gene>
<dbReference type="CDD" id="cd05804">
    <property type="entry name" value="StaR_like"/>
    <property type="match status" value="1"/>
</dbReference>
<accession>A0ABY4W067</accession>
<proteinExistence type="inferred from homology"/>
<dbReference type="EMBL" id="CP098747">
    <property type="protein sequence ID" value="USG60597.1"/>
    <property type="molecule type" value="Genomic_DNA"/>
</dbReference>
<dbReference type="Gene3D" id="1.25.40.10">
    <property type="entry name" value="Tetratricopeptide repeat domain"/>
    <property type="match status" value="2"/>
</dbReference>
<keyword evidence="4" id="KW-0802">TPR repeat</keyword>
<keyword evidence="3" id="KW-0677">Repeat</keyword>
<name>A0ABY4W067_9PROT</name>
<evidence type="ECO:0000256" key="4">
    <source>
        <dbReference type="ARBA" id="ARBA00022803"/>
    </source>
</evidence>
<sequence>MQDRYGNTVSSSSQAAVDAYVEGVDLFLAAQAGGDAAFERAIAEDPSFALAHAALARFLQSIARPAEAKAALEAARSLAPGASIREQGHISILGHVIDGRGAQAFEEITVHIRDYPRDAMAVQPCAGVFSLIGFSGRPGREAESLAFFTALQPAYGNDWWFESILAFAQTEIGQLAQAEITTERAHQANPNNANSAHYKAHFHYEVGDIDTGLTFLKEWRPTYDRAGILHCHLSWHEALWALESGDAGTAWRIIGADVRPGFAWGPPVNVVTDMAAFLLRAEYAGEDRREDLWQELSQYASTYFANPGISFADAHVAIAHALTGDDAALKKLQDNPPGSAGDMVKVLADVFVDFAKSDWPAVIHGLIPIMSSHERLGGSRAQRDLVEFTLLIAYLKSGQSKEARRLLHMRRPLIADANYIAGLTTR</sequence>
<dbReference type="RefSeq" id="WP_251933478.1">
    <property type="nucleotide sequence ID" value="NZ_CP098747.1"/>
</dbReference>
<dbReference type="Proteomes" id="UP001056291">
    <property type="component" value="Chromosome"/>
</dbReference>
<dbReference type="PANTHER" id="PTHR16263:SF4">
    <property type="entry name" value="TETRATRICOPEPTIDE REPEAT PROTEIN 38"/>
    <property type="match status" value="1"/>
</dbReference>
<evidence type="ECO:0000313" key="5">
    <source>
        <dbReference type="EMBL" id="USG60597.1"/>
    </source>
</evidence>
<dbReference type="SUPFAM" id="SSF48452">
    <property type="entry name" value="TPR-like"/>
    <property type="match status" value="1"/>
</dbReference>
<dbReference type="InterPro" id="IPR033891">
    <property type="entry name" value="TTC38"/>
</dbReference>
<keyword evidence="6" id="KW-1185">Reference proteome</keyword>
<protein>
    <recommendedName>
        <fullName evidence="2">Tetratricopeptide repeat protein 38</fullName>
    </recommendedName>
</protein>
<comment type="similarity">
    <text evidence="1">Belongs to the TTC38 family.</text>
</comment>
<evidence type="ECO:0000256" key="2">
    <source>
        <dbReference type="ARBA" id="ARBA00019992"/>
    </source>
</evidence>
<dbReference type="PANTHER" id="PTHR16263">
    <property type="entry name" value="TETRATRICOPEPTIDE REPEAT PROTEIN 38"/>
    <property type="match status" value="1"/>
</dbReference>